<dbReference type="PANTHER" id="PTHR18964:SF146">
    <property type="entry name" value="POLYPHOSPHATE GLUCOKINASE"/>
    <property type="match status" value="1"/>
</dbReference>
<organism evidence="3 4">
    <name type="scientific">Phototrophicus methaneseepsis</name>
    <dbReference type="NCBI Taxonomy" id="2710758"/>
    <lineage>
        <taxon>Bacteria</taxon>
        <taxon>Bacillati</taxon>
        <taxon>Chloroflexota</taxon>
        <taxon>Candidatus Thermofontia</taxon>
        <taxon>Phototrophicales</taxon>
        <taxon>Phototrophicaceae</taxon>
        <taxon>Phototrophicus</taxon>
    </lineage>
</organism>
<gene>
    <name evidence="3" type="ORF">G4Y79_15815</name>
</gene>
<keyword evidence="2" id="KW-0812">Transmembrane</keyword>
<sequence length="245" mass="26627">MEIMGIDIGGSGIKGAPVDLDRGELASDRCRIPTPHPAKPEAVTDVVAQIIQSFQWNGPIGCTFPAIMKDGIAYSAANVDDDWIGTDAQRLIQRKTGDPVKVINDADAAGLAEMRYGAGRGKMGVVIVLTIGTGIGSAIFIDGHLVPNTELGHLEIRGKEGEHRASDKVREDKNLSWKKWAKRLNEYFQHVEFLFSPDLFIVGGGVSKKYDKYFPYLDLRTEIVPAQLRNEAGIIGAALAAEELI</sequence>
<evidence type="ECO:0000313" key="4">
    <source>
        <dbReference type="Proteomes" id="UP000594468"/>
    </source>
</evidence>
<dbReference type="PANTHER" id="PTHR18964">
    <property type="entry name" value="ROK (REPRESSOR, ORF, KINASE) FAMILY"/>
    <property type="match status" value="1"/>
</dbReference>
<dbReference type="InterPro" id="IPR043129">
    <property type="entry name" value="ATPase_NBD"/>
</dbReference>
<dbReference type="RefSeq" id="WP_195169242.1">
    <property type="nucleotide sequence ID" value="NZ_CP062983.1"/>
</dbReference>
<dbReference type="SUPFAM" id="SSF53067">
    <property type="entry name" value="Actin-like ATPase domain"/>
    <property type="match status" value="1"/>
</dbReference>
<keyword evidence="2" id="KW-1133">Transmembrane helix</keyword>
<reference evidence="3 4" key="1">
    <citation type="submission" date="2020-02" db="EMBL/GenBank/DDBJ databases">
        <authorList>
            <person name="Zheng R.K."/>
            <person name="Sun C.M."/>
        </authorList>
    </citation>
    <scope>NUCLEOTIDE SEQUENCE [LARGE SCALE GENOMIC DNA]</scope>
    <source>
        <strain evidence="4">rifampicinis</strain>
    </source>
</reference>
<dbReference type="NCBIfam" id="NF045942">
    <property type="entry name" value="PolPhglucPhase"/>
    <property type="match status" value="1"/>
</dbReference>
<evidence type="ECO:0000313" key="3">
    <source>
        <dbReference type="EMBL" id="QPC81169.1"/>
    </source>
</evidence>
<proteinExistence type="inferred from homology"/>
<accession>A0A7S8E6G6</accession>
<name>A0A7S8E6G6_9CHLR</name>
<keyword evidence="4" id="KW-1185">Reference proteome</keyword>
<keyword evidence="2" id="KW-0472">Membrane</keyword>
<dbReference type="KEGG" id="pmet:G4Y79_15815"/>
<comment type="similarity">
    <text evidence="1">Belongs to the ROK (NagC/XylR) family.</text>
</comment>
<evidence type="ECO:0000256" key="2">
    <source>
        <dbReference type="SAM" id="Phobius"/>
    </source>
</evidence>
<evidence type="ECO:0000256" key="1">
    <source>
        <dbReference type="ARBA" id="ARBA00006479"/>
    </source>
</evidence>
<dbReference type="AlphaFoldDB" id="A0A7S8E6G6"/>
<dbReference type="Gene3D" id="3.30.420.40">
    <property type="match status" value="2"/>
</dbReference>
<protein>
    <submittedName>
        <fullName evidence="3">ROK family protein</fullName>
    </submittedName>
</protein>
<dbReference type="InterPro" id="IPR000600">
    <property type="entry name" value="ROK"/>
</dbReference>
<dbReference type="EMBL" id="CP062983">
    <property type="protein sequence ID" value="QPC81169.1"/>
    <property type="molecule type" value="Genomic_DNA"/>
</dbReference>
<dbReference type="Proteomes" id="UP000594468">
    <property type="component" value="Chromosome"/>
</dbReference>
<dbReference type="Pfam" id="PF00480">
    <property type="entry name" value="ROK"/>
    <property type="match status" value="1"/>
</dbReference>
<dbReference type="CDD" id="cd24058">
    <property type="entry name" value="ASKHA_NBD_ROK_PPGK"/>
    <property type="match status" value="1"/>
</dbReference>
<feature type="transmembrane region" description="Helical" evidence="2">
    <location>
        <begin position="123"/>
        <end position="141"/>
    </location>
</feature>